<evidence type="ECO:0000256" key="3">
    <source>
        <dbReference type="ARBA" id="ARBA00022723"/>
    </source>
</evidence>
<dbReference type="RefSeq" id="WP_154439721.1">
    <property type="nucleotide sequence ID" value="NZ_JAHLPJ010000001.1"/>
</dbReference>
<evidence type="ECO:0000259" key="6">
    <source>
        <dbReference type="PROSITE" id="PS50905"/>
    </source>
</evidence>
<dbReference type="SUPFAM" id="SSF47240">
    <property type="entry name" value="Ferritin-like"/>
    <property type="match status" value="1"/>
</dbReference>
<dbReference type="PROSITE" id="PS50905">
    <property type="entry name" value="FERRITIN_LIKE"/>
    <property type="match status" value="1"/>
</dbReference>
<dbReference type="Pfam" id="PF21349">
    <property type="entry name" value="RUBY_RBDX"/>
    <property type="match status" value="1"/>
</dbReference>
<keyword evidence="5" id="KW-0408">Iron</keyword>
<comment type="cofactor">
    <cofactor evidence="1">
        <name>Fe(3+)</name>
        <dbReference type="ChEBI" id="CHEBI:29034"/>
    </cofactor>
</comment>
<dbReference type="InterPro" id="IPR052364">
    <property type="entry name" value="Rubrerythrin"/>
</dbReference>
<evidence type="ECO:0000256" key="1">
    <source>
        <dbReference type="ARBA" id="ARBA00001965"/>
    </source>
</evidence>
<accession>A0A6N7XU55</accession>
<dbReference type="AlphaFoldDB" id="A0A6N7XU55"/>
<dbReference type="PANTHER" id="PTHR43865:SF1">
    <property type="entry name" value="RUBRERYTHRIN-RELATED"/>
    <property type="match status" value="1"/>
</dbReference>
<dbReference type="InterPro" id="IPR009040">
    <property type="entry name" value="Ferritin-like_diiron"/>
</dbReference>
<dbReference type="NCBIfam" id="NF045767">
    <property type="entry name" value="RuberyRbr"/>
    <property type="match status" value="1"/>
</dbReference>
<sequence length="203" mass="23410">MITLKDSITKENLLKAFAGECQAWRRYELAATQARMQNLEVLYWLFHYTANQEKEHAEVFYNHLKEFNGQEISITADYPIDNSNNILELLQLAAKHEAAEHDTIYKSFGDKAKEEGFPDIAASFHMIAKIEKVHSQRFERYAELVQNNKLFENETPIEYICLSCGHIHNATGAPQICPVCKHNQGFFVRLEDSPFGKEKILTL</sequence>
<dbReference type="EMBL" id="VUNQ01000013">
    <property type="protein sequence ID" value="MSU01307.1"/>
    <property type="molecule type" value="Genomic_DNA"/>
</dbReference>
<dbReference type="InterPro" id="IPR012347">
    <property type="entry name" value="Ferritin-like"/>
</dbReference>
<evidence type="ECO:0000313" key="8">
    <source>
        <dbReference type="Proteomes" id="UP000469523"/>
    </source>
</evidence>
<dbReference type="Gene3D" id="1.20.1260.10">
    <property type="match status" value="1"/>
</dbReference>
<reference evidence="7 8" key="1">
    <citation type="submission" date="2019-09" db="EMBL/GenBank/DDBJ databases">
        <title>In-depth cultivation of the pig gut microbiome towards novel bacterial diversity and tailored functional studies.</title>
        <authorList>
            <person name="Wylensek D."/>
            <person name="Hitch T.C.A."/>
            <person name="Clavel T."/>
        </authorList>
    </citation>
    <scope>NUCLEOTIDE SEQUENCE [LARGE SCALE GENOMIC DNA]</scope>
    <source>
        <strain evidence="7 8">WCA3-693-APC-4?</strain>
    </source>
</reference>
<dbReference type="InterPro" id="IPR003251">
    <property type="entry name" value="Rr_diiron-bd_dom"/>
</dbReference>
<dbReference type="PANTHER" id="PTHR43865">
    <property type="entry name" value="RUBRERYTHRIN-RELATED"/>
    <property type="match status" value="1"/>
</dbReference>
<dbReference type="Proteomes" id="UP000469523">
    <property type="component" value="Unassembled WGS sequence"/>
</dbReference>
<dbReference type="GO" id="GO:0016491">
    <property type="term" value="F:oxidoreductase activity"/>
    <property type="evidence" value="ECO:0007669"/>
    <property type="project" value="InterPro"/>
</dbReference>
<evidence type="ECO:0000313" key="7">
    <source>
        <dbReference type="EMBL" id="MSU01307.1"/>
    </source>
</evidence>
<dbReference type="SUPFAM" id="SSF57802">
    <property type="entry name" value="Rubredoxin-like"/>
    <property type="match status" value="1"/>
</dbReference>
<dbReference type="InterPro" id="IPR048574">
    <property type="entry name" value="RUBY_RBDX"/>
</dbReference>
<evidence type="ECO:0000256" key="5">
    <source>
        <dbReference type="ARBA" id="ARBA00023004"/>
    </source>
</evidence>
<keyword evidence="2" id="KW-0813">Transport</keyword>
<dbReference type="GO" id="GO:0046872">
    <property type="term" value="F:metal ion binding"/>
    <property type="evidence" value="ECO:0007669"/>
    <property type="project" value="UniProtKB-KW"/>
</dbReference>
<dbReference type="Pfam" id="PF02915">
    <property type="entry name" value="Rubrerythrin"/>
    <property type="match status" value="1"/>
</dbReference>
<evidence type="ECO:0000256" key="4">
    <source>
        <dbReference type="ARBA" id="ARBA00022982"/>
    </source>
</evidence>
<dbReference type="CDD" id="cd01041">
    <property type="entry name" value="Rubrerythrin"/>
    <property type="match status" value="1"/>
</dbReference>
<protein>
    <submittedName>
        <fullName evidence="7">Rubrerythrin family protein</fullName>
    </submittedName>
</protein>
<evidence type="ECO:0000256" key="2">
    <source>
        <dbReference type="ARBA" id="ARBA00022448"/>
    </source>
</evidence>
<keyword evidence="4" id="KW-0249">Electron transport</keyword>
<name>A0A6N7XU55_9FIRM</name>
<keyword evidence="3" id="KW-0479">Metal-binding</keyword>
<gene>
    <name evidence="7" type="ORF">FYJ83_07495</name>
</gene>
<dbReference type="InterPro" id="IPR009078">
    <property type="entry name" value="Ferritin-like_SF"/>
</dbReference>
<proteinExistence type="predicted"/>
<organism evidence="7 8">
    <name type="scientific">Tissierella pigra</name>
    <dbReference type="NCBI Taxonomy" id="2607614"/>
    <lineage>
        <taxon>Bacteria</taxon>
        <taxon>Bacillati</taxon>
        <taxon>Bacillota</taxon>
        <taxon>Tissierellia</taxon>
        <taxon>Tissierellales</taxon>
        <taxon>Tissierellaceae</taxon>
        <taxon>Tissierella</taxon>
    </lineage>
</organism>
<comment type="caution">
    <text evidence="7">The sequence shown here is derived from an EMBL/GenBank/DDBJ whole genome shotgun (WGS) entry which is preliminary data.</text>
</comment>
<dbReference type="Gene3D" id="2.20.28.10">
    <property type="match status" value="1"/>
</dbReference>
<keyword evidence="8" id="KW-1185">Reference proteome</keyword>
<feature type="domain" description="Ferritin-like diiron" evidence="6">
    <location>
        <begin position="3"/>
        <end position="149"/>
    </location>
</feature>